<reference evidence="2 3" key="1">
    <citation type="submission" date="2024-01" db="EMBL/GenBank/DDBJ databases">
        <title>The genome of the rayed Mediterranean limpet Patella caerulea (Linnaeus, 1758).</title>
        <authorList>
            <person name="Anh-Thu Weber A."/>
            <person name="Halstead-Nussloch G."/>
        </authorList>
    </citation>
    <scope>NUCLEOTIDE SEQUENCE [LARGE SCALE GENOMIC DNA]</scope>
    <source>
        <strain evidence="2">AATW-2023a</strain>
        <tissue evidence="2">Whole specimen</tissue>
    </source>
</reference>
<proteinExistence type="inferred from homology"/>
<protein>
    <recommendedName>
        <fullName evidence="4">Secernin-3</fullName>
    </recommendedName>
</protein>
<evidence type="ECO:0000313" key="3">
    <source>
        <dbReference type="Proteomes" id="UP001347796"/>
    </source>
</evidence>
<evidence type="ECO:0000256" key="1">
    <source>
        <dbReference type="ARBA" id="ARBA00005705"/>
    </source>
</evidence>
<name>A0AAN8GG19_PATCE</name>
<organism evidence="2 3">
    <name type="scientific">Patella caerulea</name>
    <name type="common">Rayed Mediterranean limpet</name>
    <dbReference type="NCBI Taxonomy" id="87958"/>
    <lineage>
        <taxon>Eukaryota</taxon>
        <taxon>Metazoa</taxon>
        <taxon>Spiralia</taxon>
        <taxon>Lophotrochozoa</taxon>
        <taxon>Mollusca</taxon>
        <taxon>Gastropoda</taxon>
        <taxon>Patellogastropoda</taxon>
        <taxon>Patelloidea</taxon>
        <taxon>Patellidae</taxon>
        <taxon>Patella</taxon>
    </lineage>
</organism>
<dbReference type="GO" id="GO:0016805">
    <property type="term" value="F:dipeptidase activity"/>
    <property type="evidence" value="ECO:0007669"/>
    <property type="project" value="InterPro"/>
</dbReference>
<dbReference type="PANTHER" id="PTHR12994">
    <property type="entry name" value="SECERNIN"/>
    <property type="match status" value="1"/>
</dbReference>
<dbReference type="GO" id="GO:0070004">
    <property type="term" value="F:cysteine-type exopeptidase activity"/>
    <property type="evidence" value="ECO:0007669"/>
    <property type="project" value="InterPro"/>
</dbReference>
<evidence type="ECO:0000313" key="2">
    <source>
        <dbReference type="EMBL" id="KAK6166134.1"/>
    </source>
</evidence>
<dbReference type="PANTHER" id="PTHR12994:SF17">
    <property type="entry name" value="LD30995P"/>
    <property type="match status" value="1"/>
</dbReference>
<sequence>MTTPRSCDTFVVLPPVTANGCVVFGKNSDRPLTEVQEVVYYPAKDHDSGSKLQCTYIEIEEVNHTYSVILSKPAWMWGAEMGANEHGVCIGNEAVWNKLNSSDDLTEKLLGMDLLRLGLERSKTARESVDVITSLLKQYGQGGNCEEALTQWSYHNSFIMADQKEAWVLETVGNHWAAEHITEGVRNISNEYSITTKMDLTSDGLIEMATEKDLYSSSQGEFNFAQVFSGSGGISNQSTRYRHGLRMLKDLSKSGEFGVKDMMSILRDEDSGICMTGGFTSMGSQVSAISPAASSFPSCHWFTATPNPSRSFYKPFLFGPGVKIGDATKSPEYGDQDPAKLIPRFKSTVDRRHPLFKGHEKFSSLLDKDDPKSLMILENIKELENNCVADMEEVLSNFGENSFYKISEIFSHMSNLELNFYK</sequence>
<dbReference type="Gene3D" id="3.60.60.10">
    <property type="entry name" value="Penicillin V Acylase, Chain A"/>
    <property type="match status" value="1"/>
</dbReference>
<gene>
    <name evidence="2" type="ORF">SNE40_022898</name>
</gene>
<evidence type="ECO:0008006" key="4">
    <source>
        <dbReference type="Google" id="ProtNLM"/>
    </source>
</evidence>
<comment type="similarity">
    <text evidence="1">Belongs to the peptidase C69 family. Secernin subfamily.</text>
</comment>
<dbReference type="Pfam" id="PF03577">
    <property type="entry name" value="Peptidase_C69"/>
    <property type="match status" value="1"/>
</dbReference>
<dbReference type="GO" id="GO:0006508">
    <property type="term" value="P:proteolysis"/>
    <property type="evidence" value="ECO:0007669"/>
    <property type="project" value="InterPro"/>
</dbReference>
<accession>A0AAN8GG19</accession>
<comment type="caution">
    <text evidence="2">The sequence shown here is derived from an EMBL/GenBank/DDBJ whole genome shotgun (WGS) entry which is preliminary data.</text>
</comment>
<keyword evidence="3" id="KW-1185">Reference proteome</keyword>
<dbReference type="EMBL" id="JAZGQO010000021">
    <property type="protein sequence ID" value="KAK6166134.1"/>
    <property type="molecule type" value="Genomic_DNA"/>
</dbReference>
<dbReference type="Proteomes" id="UP001347796">
    <property type="component" value="Unassembled WGS sequence"/>
</dbReference>
<dbReference type="InterPro" id="IPR005322">
    <property type="entry name" value="Peptidase_C69"/>
</dbReference>
<dbReference type="AlphaFoldDB" id="A0AAN8GG19"/>